<keyword evidence="3" id="KW-1185">Reference proteome</keyword>
<sequence length="169" mass="19316">MKANRYSKLTEFAKELLTKRSLEEGMPLIARYVKDVIGAQRCSIFIYDNLKHELWTTLADGVDKIVIPANKGLVSYTIKVKKPVIANDAYGHEEFLAEVDERTGYKTKNIVTAPIFDSQRKVIGVLELLNKEGGFDDEDVKFMIFFAHYVSGFLELLNTYITEELDEKI</sequence>
<feature type="domain" description="GAF" evidence="1">
    <location>
        <begin position="21"/>
        <end position="164"/>
    </location>
</feature>
<gene>
    <name evidence="2" type="ORF">FM071_09735</name>
</gene>
<dbReference type="SUPFAM" id="SSF55781">
    <property type="entry name" value="GAF domain-like"/>
    <property type="match status" value="1"/>
</dbReference>
<protein>
    <submittedName>
        <fullName evidence="2">GAF domain-containing protein</fullName>
    </submittedName>
</protein>
<evidence type="ECO:0000313" key="3">
    <source>
        <dbReference type="Proteomes" id="UP000593580"/>
    </source>
</evidence>
<evidence type="ECO:0000259" key="1">
    <source>
        <dbReference type="SMART" id="SM00065"/>
    </source>
</evidence>
<dbReference type="SMART" id="SM00065">
    <property type="entry name" value="GAF"/>
    <property type="match status" value="1"/>
</dbReference>
<dbReference type="InterPro" id="IPR029016">
    <property type="entry name" value="GAF-like_dom_sf"/>
</dbReference>
<accession>A0A7M1BA12</accession>
<dbReference type="AlphaFoldDB" id="A0A7M1BA12"/>
<dbReference type="Proteomes" id="UP000593580">
    <property type="component" value="Chromosome"/>
</dbReference>
<dbReference type="Pfam" id="PF01590">
    <property type="entry name" value="GAF"/>
    <property type="match status" value="1"/>
</dbReference>
<dbReference type="InterPro" id="IPR003018">
    <property type="entry name" value="GAF"/>
</dbReference>
<dbReference type="KEGG" id="spal:FM071_09735"/>
<name>A0A7M1BA12_9BACT</name>
<evidence type="ECO:0000313" key="2">
    <source>
        <dbReference type="EMBL" id="QOP46554.1"/>
    </source>
</evidence>
<proteinExistence type="predicted"/>
<organism evidence="2 3">
    <name type="scientific">Sulfurimonas paralvinellae</name>
    <dbReference type="NCBI Taxonomy" id="317658"/>
    <lineage>
        <taxon>Bacteria</taxon>
        <taxon>Pseudomonadati</taxon>
        <taxon>Campylobacterota</taxon>
        <taxon>Epsilonproteobacteria</taxon>
        <taxon>Campylobacterales</taxon>
        <taxon>Sulfurimonadaceae</taxon>
        <taxon>Sulfurimonas</taxon>
    </lineage>
</organism>
<dbReference type="Gene3D" id="3.30.450.40">
    <property type="match status" value="1"/>
</dbReference>
<dbReference type="RefSeq" id="WP_193110814.1">
    <property type="nucleotide sequence ID" value="NZ_CP041406.1"/>
</dbReference>
<dbReference type="EMBL" id="CP041406">
    <property type="protein sequence ID" value="QOP46554.1"/>
    <property type="molecule type" value="Genomic_DNA"/>
</dbReference>
<reference evidence="2 3" key="1">
    <citation type="submission" date="2019-07" db="EMBL/GenBank/DDBJ databases">
        <title>Sulfurimonas paralvinellae sp. nov., a novel mesophilic, hydrogen- and sulfur-oxidizing chemolithoautotroph within the Epsilonproteo- bacteria isolated from a deep-sea hydrothermal vent polychaete nest, reclassification of Thiomicrospira denitrificans as Sulfurimonas denitrificans comb. nov. and emended description of the genus Sulfurimonas.</title>
        <authorList>
            <person name="Wang S."/>
            <person name="Jiang L."/>
            <person name="Shao Z."/>
        </authorList>
    </citation>
    <scope>NUCLEOTIDE SEQUENCE [LARGE SCALE GENOMIC DNA]</scope>
    <source>
        <strain evidence="2 3">GO25</strain>
    </source>
</reference>